<organism evidence="1 2">
    <name type="scientific">Artomyces pyxidatus</name>
    <dbReference type="NCBI Taxonomy" id="48021"/>
    <lineage>
        <taxon>Eukaryota</taxon>
        <taxon>Fungi</taxon>
        <taxon>Dikarya</taxon>
        <taxon>Basidiomycota</taxon>
        <taxon>Agaricomycotina</taxon>
        <taxon>Agaricomycetes</taxon>
        <taxon>Russulales</taxon>
        <taxon>Auriscalpiaceae</taxon>
        <taxon>Artomyces</taxon>
    </lineage>
</organism>
<protein>
    <submittedName>
        <fullName evidence="1">Uncharacterized protein</fullName>
    </submittedName>
</protein>
<keyword evidence="2" id="KW-1185">Reference proteome</keyword>
<reference evidence="1" key="2">
    <citation type="journal article" date="2022" name="New Phytol.">
        <title>Evolutionary transition to the ectomycorrhizal habit in the genomes of a hyperdiverse lineage of mushroom-forming fungi.</title>
        <authorList>
            <person name="Looney B."/>
            <person name="Miyauchi S."/>
            <person name="Morin E."/>
            <person name="Drula E."/>
            <person name="Courty P.E."/>
            <person name="Kohler A."/>
            <person name="Kuo A."/>
            <person name="LaButti K."/>
            <person name="Pangilinan J."/>
            <person name="Lipzen A."/>
            <person name="Riley R."/>
            <person name="Andreopoulos W."/>
            <person name="He G."/>
            <person name="Johnson J."/>
            <person name="Nolan M."/>
            <person name="Tritt A."/>
            <person name="Barry K.W."/>
            <person name="Grigoriev I.V."/>
            <person name="Nagy L.G."/>
            <person name="Hibbett D."/>
            <person name="Henrissat B."/>
            <person name="Matheny P.B."/>
            <person name="Labbe J."/>
            <person name="Martin F.M."/>
        </authorList>
    </citation>
    <scope>NUCLEOTIDE SEQUENCE</scope>
    <source>
        <strain evidence="1">HHB10654</strain>
    </source>
</reference>
<dbReference type="EMBL" id="MU277221">
    <property type="protein sequence ID" value="KAI0060096.1"/>
    <property type="molecule type" value="Genomic_DNA"/>
</dbReference>
<gene>
    <name evidence="1" type="ORF">BV25DRAFT_980670</name>
</gene>
<name>A0ACB8SWN7_9AGAM</name>
<evidence type="ECO:0000313" key="2">
    <source>
        <dbReference type="Proteomes" id="UP000814140"/>
    </source>
</evidence>
<dbReference type="Proteomes" id="UP000814140">
    <property type="component" value="Unassembled WGS sequence"/>
</dbReference>
<evidence type="ECO:0000313" key="1">
    <source>
        <dbReference type="EMBL" id="KAI0060096.1"/>
    </source>
</evidence>
<comment type="caution">
    <text evidence="1">The sequence shown here is derived from an EMBL/GenBank/DDBJ whole genome shotgun (WGS) entry which is preliminary data.</text>
</comment>
<accession>A0ACB8SWN7</accession>
<sequence>MAVQYLPALNRETHGANETQMARMLGIDLYEGGYVEERSLKDAWSMARTRLMLSLQLYHARRMQHGRFSNLGTASLGMCALTLPDVYGPDPPNQAKITTTYSQLKGGRKKLYVRQVGLWIHDDICSWSNSRMIACQRHSAKRCFVTSASVS</sequence>
<proteinExistence type="predicted"/>
<reference evidence="1" key="1">
    <citation type="submission" date="2021-03" db="EMBL/GenBank/DDBJ databases">
        <authorList>
            <consortium name="DOE Joint Genome Institute"/>
            <person name="Ahrendt S."/>
            <person name="Looney B.P."/>
            <person name="Miyauchi S."/>
            <person name="Morin E."/>
            <person name="Drula E."/>
            <person name="Courty P.E."/>
            <person name="Chicoki N."/>
            <person name="Fauchery L."/>
            <person name="Kohler A."/>
            <person name="Kuo A."/>
            <person name="Labutti K."/>
            <person name="Pangilinan J."/>
            <person name="Lipzen A."/>
            <person name="Riley R."/>
            <person name="Andreopoulos W."/>
            <person name="He G."/>
            <person name="Johnson J."/>
            <person name="Barry K.W."/>
            <person name="Grigoriev I.V."/>
            <person name="Nagy L."/>
            <person name="Hibbett D."/>
            <person name="Henrissat B."/>
            <person name="Matheny P.B."/>
            <person name="Labbe J."/>
            <person name="Martin F."/>
        </authorList>
    </citation>
    <scope>NUCLEOTIDE SEQUENCE</scope>
    <source>
        <strain evidence="1">HHB10654</strain>
    </source>
</reference>